<dbReference type="PaxDb" id="121845-A0A3Q0IYH9"/>
<reference evidence="4" key="1">
    <citation type="submission" date="2025-08" db="UniProtKB">
        <authorList>
            <consortium name="RefSeq"/>
        </authorList>
    </citation>
    <scope>IDENTIFICATION</scope>
</reference>
<feature type="compositionally biased region" description="Polar residues" evidence="2">
    <location>
        <begin position="452"/>
        <end position="463"/>
    </location>
</feature>
<dbReference type="GeneID" id="103511870"/>
<feature type="coiled-coil region" evidence="1">
    <location>
        <begin position="272"/>
        <end position="299"/>
    </location>
</feature>
<keyword evidence="3" id="KW-1185">Reference proteome</keyword>
<dbReference type="KEGG" id="dci:103511870"/>
<evidence type="ECO:0000256" key="2">
    <source>
        <dbReference type="SAM" id="MobiDB-lite"/>
    </source>
</evidence>
<proteinExistence type="predicted"/>
<gene>
    <name evidence="4" type="primary">LOC103511870</name>
</gene>
<name>A0A3Q0IYH9_DIACI</name>
<dbReference type="Proteomes" id="UP000079169">
    <property type="component" value="Unplaced"/>
</dbReference>
<feature type="region of interest" description="Disordered" evidence="2">
    <location>
        <begin position="656"/>
        <end position="678"/>
    </location>
</feature>
<feature type="region of interest" description="Disordered" evidence="2">
    <location>
        <begin position="476"/>
        <end position="495"/>
    </location>
</feature>
<evidence type="ECO:0000256" key="1">
    <source>
        <dbReference type="SAM" id="Coils"/>
    </source>
</evidence>
<evidence type="ECO:0000313" key="3">
    <source>
        <dbReference type="Proteomes" id="UP000079169"/>
    </source>
</evidence>
<protein>
    <submittedName>
        <fullName evidence="4">Uncharacterized protein LOC103511870</fullName>
    </submittedName>
</protein>
<keyword evidence="1" id="KW-0175">Coiled coil</keyword>
<organism evidence="3 4">
    <name type="scientific">Diaphorina citri</name>
    <name type="common">Asian citrus psyllid</name>
    <dbReference type="NCBI Taxonomy" id="121845"/>
    <lineage>
        <taxon>Eukaryota</taxon>
        <taxon>Metazoa</taxon>
        <taxon>Ecdysozoa</taxon>
        <taxon>Arthropoda</taxon>
        <taxon>Hexapoda</taxon>
        <taxon>Insecta</taxon>
        <taxon>Pterygota</taxon>
        <taxon>Neoptera</taxon>
        <taxon>Paraneoptera</taxon>
        <taxon>Hemiptera</taxon>
        <taxon>Sternorrhyncha</taxon>
        <taxon>Psylloidea</taxon>
        <taxon>Psyllidae</taxon>
        <taxon>Diaphorininae</taxon>
        <taxon>Diaphorina</taxon>
    </lineage>
</organism>
<sequence length="678" mass="75960">MFTSFVLTCPAWFWYHLSALVLIFTTIRFENSQVQCYPPFPKFDYGAKVQPIYPRNLLTNTSCLGLDTADLCPRPKSAAPKKPLPDCQLATFVPFTYKATRPPSALYEPLGLNERQFSYPSFFVYKFNQSCQAPEGFSSGDMNGYEANPNSPERSFKFTAGNALAGSGLQNGILAASNMMGSGFGQGLLSAGDNGGRSEAISVPPALKSFGRGMPETNFLRANSYRPLESGYNFGLKTGVLTEPNVPLSYAAKGQSLSYATKENPFNRYKNHECLKSKINTLSDKLNTMEANLNVLKSNYPLRFNEIPAPYEKSNYKNRLHENPSAQPLPQYMATNLRVNEPWESKHQSDGAQNVPKNQSAAEKIKMLDKINKWTNEKEPLHNNTKDECEVIRADVKDIKDTKDDQFPPYIPRQTGCEYPLLNPQEEAQETNQYARNTNGIVQNSDSRKETNQYVRNTNGIENSDSRKSYAEKLSPLDRTDGEPLPESVADTNSDVYEPKREGNIKAIKEISMSNSDLYEGKREGNIKNIKEISSERIISMSTIKSQYLNATPDGNIQKPPKLSTLKKKLLSKQDLKKSLMSTRQNRLIKHVKVPSCDLNDPKFHRTDSLAPLNAYEFDRTNYNKPYIMSGEPVEVVSNIGTADAERISGREVPHVDEFKHTRGNEQMGAAGEGKSNN</sequence>
<dbReference type="AlphaFoldDB" id="A0A3Q0IYH9"/>
<accession>A0A3Q0IYH9</accession>
<dbReference type="RefSeq" id="XP_026681297.1">
    <property type="nucleotide sequence ID" value="XM_026825496.1"/>
</dbReference>
<evidence type="ECO:0000313" key="4">
    <source>
        <dbReference type="RefSeq" id="XP_026681297.1"/>
    </source>
</evidence>
<feature type="region of interest" description="Disordered" evidence="2">
    <location>
        <begin position="437"/>
        <end position="469"/>
    </location>
</feature>